<gene>
    <name evidence="8" type="ORF">JF259_08215</name>
</gene>
<keyword evidence="5" id="KW-0998">Cell outer membrane</keyword>
<comment type="caution">
    <text evidence="8">The sequence shown here is derived from an EMBL/GenBank/DDBJ whole genome shotgun (WGS) entry which is preliminary data.</text>
</comment>
<evidence type="ECO:0000313" key="9">
    <source>
        <dbReference type="Proteomes" id="UP000610931"/>
    </source>
</evidence>
<dbReference type="InterPro" id="IPR011990">
    <property type="entry name" value="TPR-like_helical_dom_sf"/>
</dbReference>
<evidence type="ECO:0000313" key="8">
    <source>
        <dbReference type="EMBL" id="MBJ6368071.1"/>
    </source>
</evidence>
<protein>
    <submittedName>
        <fullName evidence="8">RagB/SusD family nutrient uptake outer membrane protein</fullName>
    </submittedName>
</protein>
<dbReference type="Pfam" id="PF07980">
    <property type="entry name" value="SusD_RagB"/>
    <property type="match status" value="1"/>
</dbReference>
<comment type="subcellular location">
    <subcellularLocation>
        <location evidence="1">Cell outer membrane</location>
    </subcellularLocation>
</comment>
<evidence type="ECO:0000259" key="6">
    <source>
        <dbReference type="Pfam" id="PF07980"/>
    </source>
</evidence>
<evidence type="ECO:0000256" key="1">
    <source>
        <dbReference type="ARBA" id="ARBA00004442"/>
    </source>
</evidence>
<evidence type="ECO:0000259" key="7">
    <source>
        <dbReference type="Pfam" id="PF14322"/>
    </source>
</evidence>
<keyword evidence="4" id="KW-0472">Membrane</keyword>
<dbReference type="SUPFAM" id="SSF48452">
    <property type="entry name" value="TPR-like"/>
    <property type="match status" value="1"/>
</dbReference>
<dbReference type="Gene3D" id="1.25.40.390">
    <property type="match status" value="1"/>
</dbReference>
<keyword evidence="9" id="KW-1185">Reference proteome</keyword>
<organism evidence="8 9">
    <name type="scientific">Snuella sedimenti</name>
    <dbReference type="NCBI Taxonomy" id="2798802"/>
    <lineage>
        <taxon>Bacteria</taxon>
        <taxon>Pseudomonadati</taxon>
        <taxon>Bacteroidota</taxon>
        <taxon>Flavobacteriia</taxon>
        <taxon>Flavobacteriales</taxon>
        <taxon>Flavobacteriaceae</taxon>
        <taxon>Snuella</taxon>
    </lineage>
</organism>
<reference evidence="8" key="1">
    <citation type="submission" date="2020-12" db="EMBL/GenBank/DDBJ databases">
        <title>Snuella sp. nov., isolated from sediment in Incheon.</title>
        <authorList>
            <person name="Kim W."/>
        </authorList>
    </citation>
    <scope>NUCLEOTIDE SEQUENCE</scope>
    <source>
        <strain evidence="8">CAU 1569</strain>
    </source>
</reference>
<feature type="domain" description="RagB/SusD" evidence="6">
    <location>
        <begin position="264"/>
        <end position="543"/>
    </location>
</feature>
<dbReference type="AlphaFoldDB" id="A0A8J7IHJ2"/>
<dbReference type="RefSeq" id="WP_199114834.1">
    <property type="nucleotide sequence ID" value="NZ_JAELVQ010000008.1"/>
</dbReference>
<evidence type="ECO:0000256" key="3">
    <source>
        <dbReference type="ARBA" id="ARBA00022729"/>
    </source>
</evidence>
<proteinExistence type="inferred from homology"/>
<keyword evidence="3" id="KW-0732">Signal</keyword>
<dbReference type="EMBL" id="JAELVQ010000008">
    <property type="protein sequence ID" value="MBJ6368071.1"/>
    <property type="molecule type" value="Genomic_DNA"/>
</dbReference>
<sequence length="543" mass="61660">MKKYLILFSLAFIALIGCSEDFLNERGSLTDLNSDLVFQDEALTLAVLYRAYDFLPQGYGDVSPGYGWRFMLASITDEARSKSGWIESNKVIAKGLITPDRNPLNNWGHLYKGVRRANNIIEGMAEAPLRQEFRERVNAEARYLRAWFYFDLARRYGGVPLILKAQTGNDDLLLSRTPRAEIYKFIDEELDAIATILPTHADVDAAGERGRVNRETVWALSSRMNLYAKNYAKAAESAKKVMDAGFNLQQGDYDLLFQSYGGNPEVIFEVENKIPQKGHNFDLLNLPFSLRADWGSQTNPTQEMVDAYEMAATGLPITDPASGYDPNNPYEGRDKRFYATIAYHGSFLKGKTLDLLYPGGEDAPLKTGLHTQSGYYLKKFIDESATDIDGKTYLQSRTSWKEFRLGEILLNYAEAQNEAVGPDASVYDAIDQLRNRAGLPGLPSGLSQSDMRDRIRHERRIELAFENHRYFDMIRWGIAKDVMDGNKFHGMLVKDVNEDGILEYEIFQINRPQHVFQDKNYLLPIPQDEITKNPNLKPQNPGF</sequence>
<dbReference type="PROSITE" id="PS51257">
    <property type="entry name" value="PROKAR_LIPOPROTEIN"/>
    <property type="match status" value="1"/>
</dbReference>
<name>A0A8J7IHJ2_9FLAO</name>
<evidence type="ECO:0000256" key="4">
    <source>
        <dbReference type="ARBA" id="ARBA00023136"/>
    </source>
</evidence>
<feature type="domain" description="SusD-like N-terminal" evidence="7">
    <location>
        <begin position="95"/>
        <end position="224"/>
    </location>
</feature>
<dbReference type="GO" id="GO:0009279">
    <property type="term" value="C:cell outer membrane"/>
    <property type="evidence" value="ECO:0007669"/>
    <property type="project" value="UniProtKB-SubCell"/>
</dbReference>
<evidence type="ECO:0000256" key="2">
    <source>
        <dbReference type="ARBA" id="ARBA00006275"/>
    </source>
</evidence>
<evidence type="ECO:0000256" key="5">
    <source>
        <dbReference type="ARBA" id="ARBA00023237"/>
    </source>
</evidence>
<comment type="similarity">
    <text evidence="2">Belongs to the SusD family.</text>
</comment>
<dbReference type="Proteomes" id="UP000610931">
    <property type="component" value="Unassembled WGS sequence"/>
</dbReference>
<dbReference type="CDD" id="cd08977">
    <property type="entry name" value="SusD"/>
    <property type="match status" value="1"/>
</dbReference>
<dbReference type="InterPro" id="IPR033985">
    <property type="entry name" value="SusD-like_N"/>
</dbReference>
<accession>A0A8J7IHJ2</accession>
<dbReference type="Pfam" id="PF14322">
    <property type="entry name" value="SusD-like_3"/>
    <property type="match status" value="1"/>
</dbReference>
<dbReference type="InterPro" id="IPR012944">
    <property type="entry name" value="SusD_RagB_dom"/>
</dbReference>